<dbReference type="Pfam" id="PF00364">
    <property type="entry name" value="Biotin_lipoyl"/>
    <property type="match status" value="1"/>
</dbReference>
<comment type="caution">
    <text evidence="3">The sequence shown here is derived from an EMBL/GenBank/DDBJ whole genome shotgun (WGS) entry which is preliminary data.</text>
</comment>
<evidence type="ECO:0000313" key="3">
    <source>
        <dbReference type="EMBL" id="GCC52439.1"/>
    </source>
</evidence>
<dbReference type="OrthoDB" id="9812676at2"/>
<dbReference type="Proteomes" id="UP000288227">
    <property type="component" value="Unassembled WGS sequence"/>
</dbReference>
<name>A0A401UC31_9BACT</name>
<evidence type="ECO:0000256" key="1">
    <source>
        <dbReference type="ARBA" id="ARBA00023267"/>
    </source>
</evidence>
<reference evidence="3 4" key="1">
    <citation type="submission" date="2018-11" db="EMBL/GenBank/DDBJ databases">
        <title>Chryseotalea sanarue gen. nov., sp., nov., a member of the family Cytophagaceae, isolated from a brackish lake in Hamamatsu Japan.</title>
        <authorList>
            <person name="Maejima Y."/>
            <person name="Iino T."/>
            <person name="Muraguchi Y."/>
            <person name="Fukuda K."/>
            <person name="Ohkuma M."/>
            <person name="Moriuchi R."/>
            <person name="Dohra H."/>
            <person name="Kimbara K."/>
            <person name="Shintani M."/>
        </authorList>
    </citation>
    <scope>NUCLEOTIDE SEQUENCE [LARGE SCALE GENOMIC DNA]</scope>
    <source>
        <strain evidence="3 4">Ys</strain>
    </source>
</reference>
<dbReference type="RefSeq" id="WP_127123097.1">
    <property type="nucleotide sequence ID" value="NZ_BHXQ01000005.1"/>
</dbReference>
<evidence type="ECO:0000313" key="4">
    <source>
        <dbReference type="Proteomes" id="UP000288227"/>
    </source>
</evidence>
<dbReference type="SUPFAM" id="SSF51230">
    <property type="entry name" value="Single hybrid motif"/>
    <property type="match status" value="1"/>
</dbReference>
<organism evidence="3 4">
    <name type="scientific">Chryseotalea sanaruensis</name>
    <dbReference type="NCBI Taxonomy" id="2482724"/>
    <lineage>
        <taxon>Bacteria</taxon>
        <taxon>Pseudomonadati</taxon>
        <taxon>Bacteroidota</taxon>
        <taxon>Cytophagia</taxon>
        <taxon>Cytophagales</taxon>
        <taxon>Chryseotaleaceae</taxon>
        <taxon>Chryseotalea</taxon>
    </lineage>
</organism>
<dbReference type="Gene3D" id="2.40.50.100">
    <property type="match status" value="1"/>
</dbReference>
<dbReference type="PANTHER" id="PTHR45266">
    <property type="entry name" value="OXALOACETATE DECARBOXYLASE ALPHA CHAIN"/>
    <property type="match status" value="1"/>
</dbReference>
<dbReference type="InterPro" id="IPR000089">
    <property type="entry name" value="Biotin_lipoyl"/>
</dbReference>
<keyword evidence="4" id="KW-1185">Reference proteome</keyword>
<keyword evidence="1" id="KW-0092">Biotin</keyword>
<dbReference type="PROSITE" id="PS00188">
    <property type="entry name" value="BIOTIN"/>
    <property type="match status" value="1"/>
</dbReference>
<feature type="domain" description="Lipoyl-binding" evidence="2">
    <location>
        <begin position="83"/>
        <end position="164"/>
    </location>
</feature>
<dbReference type="CDD" id="cd06850">
    <property type="entry name" value="biotinyl_domain"/>
    <property type="match status" value="1"/>
</dbReference>
<protein>
    <submittedName>
        <fullName evidence="3">Acetyl-CoA carboxylase biotin carboxyl carrier protein subunit</fullName>
    </submittedName>
</protein>
<dbReference type="AlphaFoldDB" id="A0A401UC31"/>
<dbReference type="FunFam" id="2.40.50.100:FF:000003">
    <property type="entry name" value="Acetyl-CoA carboxylase biotin carboxyl carrier protein"/>
    <property type="match status" value="1"/>
</dbReference>
<gene>
    <name evidence="3" type="ORF">SanaruYs_26760</name>
</gene>
<proteinExistence type="predicted"/>
<dbReference type="InterPro" id="IPR001882">
    <property type="entry name" value="Biotin_BS"/>
</dbReference>
<evidence type="ECO:0000259" key="2">
    <source>
        <dbReference type="PROSITE" id="PS50968"/>
    </source>
</evidence>
<dbReference type="InterPro" id="IPR050709">
    <property type="entry name" value="Biotin_Carboxyl_Carrier/Decarb"/>
</dbReference>
<dbReference type="InterPro" id="IPR011053">
    <property type="entry name" value="Single_hybrid_motif"/>
</dbReference>
<dbReference type="PANTHER" id="PTHR45266:SF3">
    <property type="entry name" value="OXALOACETATE DECARBOXYLASE ALPHA CHAIN"/>
    <property type="match status" value="1"/>
</dbReference>
<dbReference type="PROSITE" id="PS50968">
    <property type="entry name" value="BIOTINYL_LIPOYL"/>
    <property type="match status" value="1"/>
</dbReference>
<dbReference type="EMBL" id="BHXQ01000005">
    <property type="protein sequence ID" value="GCC52439.1"/>
    <property type="molecule type" value="Genomic_DNA"/>
</dbReference>
<sequence>MQKATVNKKDFIIEQNDDKLFINGSALSWDVVNLNNGHFHILHDGKSYQAEIIKTDAVTKNVTLKINNNKYTVDVKDKFDLLLEKMGISSAATNKVNNVKAPMPGLIINLKVAEGDTVKAGDQLLILEAMKMENILKSPGDGVVKKIKVKKGDSVEKNQVLIEF</sequence>
<accession>A0A401UC31</accession>